<dbReference type="Proteomes" id="UP000024404">
    <property type="component" value="Unassembled WGS sequence"/>
</dbReference>
<evidence type="ECO:0000313" key="6">
    <source>
        <dbReference type="Proteomes" id="UP000024404"/>
    </source>
</evidence>
<reference evidence="5" key="2">
    <citation type="submission" date="2022-06" db="UniProtKB">
        <authorList>
            <consortium name="EnsemblMetazoa"/>
        </authorList>
    </citation>
    <scope>IDENTIFICATION</scope>
</reference>
<organism evidence="5 6">
    <name type="scientific">Onchocerca volvulus</name>
    <dbReference type="NCBI Taxonomy" id="6282"/>
    <lineage>
        <taxon>Eukaryota</taxon>
        <taxon>Metazoa</taxon>
        <taxon>Ecdysozoa</taxon>
        <taxon>Nematoda</taxon>
        <taxon>Chromadorea</taxon>
        <taxon>Rhabditida</taxon>
        <taxon>Spirurina</taxon>
        <taxon>Spiruromorpha</taxon>
        <taxon>Filarioidea</taxon>
        <taxon>Onchocercidae</taxon>
        <taxon>Onchocerca</taxon>
    </lineage>
</organism>
<evidence type="ECO:0000256" key="1">
    <source>
        <dbReference type="ARBA" id="ARBA00009500"/>
    </source>
</evidence>
<dbReference type="InterPro" id="IPR036186">
    <property type="entry name" value="Serpin_sf"/>
</dbReference>
<evidence type="ECO:0000256" key="3">
    <source>
        <dbReference type="SAM" id="SignalP"/>
    </source>
</evidence>
<dbReference type="CDD" id="cd19590">
    <property type="entry name" value="serpin_thermopin-like"/>
    <property type="match status" value="1"/>
</dbReference>
<dbReference type="Gene3D" id="2.30.39.10">
    <property type="entry name" value="Alpha-1-antitrypsin, domain 1"/>
    <property type="match status" value="1"/>
</dbReference>
<dbReference type="EnsemblMetazoa" id="OVOC8529.1">
    <property type="protein sequence ID" value="OVOC8529.1"/>
    <property type="gene ID" value="WBGene00245338"/>
</dbReference>
<accession>A0A8R1U0N6</accession>
<feature type="domain" description="Serpin" evidence="4">
    <location>
        <begin position="40"/>
        <end position="396"/>
    </location>
</feature>
<evidence type="ECO:0000313" key="5">
    <source>
        <dbReference type="EnsemblMetazoa" id="OVOC8529.1"/>
    </source>
</evidence>
<dbReference type="SUPFAM" id="SSF56574">
    <property type="entry name" value="Serpins"/>
    <property type="match status" value="1"/>
</dbReference>
<dbReference type="InterPro" id="IPR000215">
    <property type="entry name" value="Serpin_fam"/>
</dbReference>
<dbReference type="Pfam" id="PF00079">
    <property type="entry name" value="Serpin"/>
    <property type="match status" value="1"/>
</dbReference>
<dbReference type="InterPro" id="IPR042185">
    <property type="entry name" value="Serpin_sf_2"/>
</dbReference>
<keyword evidence="3" id="KW-0732">Signal</keyword>
<dbReference type="SMART" id="SM00093">
    <property type="entry name" value="SERPIN"/>
    <property type="match status" value="1"/>
</dbReference>
<dbReference type="GO" id="GO:0005615">
    <property type="term" value="C:extracellular space"/>
    <property type="evidence" value="ECO:0007669"/>
    <property type="project" value="InterPro"/>
</dbReference>
<proteinExistence type="inferred from homology"/>
<feature type="chain" id="PRO_5035811250" evidence="3">
    <location>
        <begin position="19"/>
        <end position="396"/>
    </location>
</feature>
<dbReference type="PANTHER" id="PTHR11461:SF211">
    <property type="entry name" value="GH10112P-RELATED"/>
    <property type="match status" value="1"/>
</dbReference>
<dbReference type="EMBL" id="CMVM020000248">
    <property type="status" value="NOT_ANNOTATED_CDS"/>
    <property type="molecule type" value="Genomic_DNA"/>
</dbReference>
<reference evidence="6" key="1">
    <citation type="submission" date="2013-10" db="EMBL/GenBank/DDBJ databases">
        <title>Genome sequencing of Onchocerca volvulus.</title>
        <authorList>
            <person name="Cotton J."/>
            <person name="Tsai J."/>
            <person name="Stanley E."/>
            <person name="Tracey A."/>
            <person name="Holroyd N."/>
            <person name="Lustigman S."/>
            <person name="Berriman M."/>
        </authorList>
    </citation>
    <scope>NUCLEOTIDE SEQUENCE</scope>
</reference>
<dbReference type="GO" id="GO:0004867">
    <property type="term" value="F:serine-type endopeptidase inhibitor activity"/>
    <property type="evidence" value="ECO:0007669"/>
    <property type="project" value="InterPro"/>
</dbReference>
<keyword evidence="6" id="KW-1185">Reference proteome</keyword>
<dbReference type="AlphaFoldDB" id="A0A8R1U0N6"/>
<dbReference type="Gene3D" id="3.30.497.10">
    <property type="entry name" value="Antithrombin, subunit I, domain 2"/>
    <property type="match status" value="1"/>
</dbReference>
<evidence type="ECO:0000256" key="2">
    <source>
        <dbReference type="RuleBase" id="RU000411"/>
    </source>
</evidence>
<comment type="similarity">
    <text evidence="1 2">Belongs to the serpin family.</text>
</comment>
<name>A0A8R1U0N6_ONCVO</name>
<dbReference type="OMA" id="RIMEMIC"/>
<protein>
    <submittedName>
        <fullName evidence="5">SERPIN domain-containing protein</fullName>
    </submittedName>
</protein>
<dbReference type="InterPro" id="IPR023796">
    <property type="entry name" value="Serpin_dom"/>
</dbReference>
<sequence>MILFFSLICSLNSPPGYAQPSVTNLTRDGSMDEAQADFALDLIRTATTNDESVVLSPFSVVQALTMTYVGAEGETKKQMSNVLTKGQGRQQFNKYFSSLLTDITKKKGKYILNLANRIYIQQNFDLKLAYLNIIKSHYDGQLQQVNFTQEDAIDDIITEINKWVMQQTNDKIKNLISQSDISTDTKLLLVNAVYFKGNWKKSFNKKMTKKKTFHGDKLKEMEMMTMEGYFPYYEDDDVQVLGMPYAGDEVHLYIVLPQKQSGLVDIEKNLTGKKLLHYMQSCSEIEVKVEIPKFKIENRTELVNSLQEMGINDAFTSAANFTGITDVPLYINAVFHESFIEVNEKGTEAAAASAVGIFLRSAPITLAPVKLFRANHPHLFAITWHSSTILFIGRIV</sequence>
<feature type="signal peptide" evidence="3">
    <location>
        <begin position="1"/>
        <end position="18"/>
    </location>
</feature>
<dbReference type="PANTHER" id="PTHR11461">
    <property type="entry name" value="SERINE PROTEASE INHIBITOR, SERPIN"/>
    <property type="match status" value="1"/>
</dbReference>
<dbReference type="InterPro" id="IPR042178">
    <property type="entry name" value="Serpin_sf_1"/>
</dbReference>
<evidence type="ECO:0000259" key="4">
    <source>
        <dbReference type="SMART" id="SM00093"/>
    </source>
</evidence>